<protein>
    <submittedName>
        <fullName evidence="7">Uncharacterized protein</fullName>
    </submittedName>
</protein>
<dbReference type="AlphaFoldDB" id="A0A1M6XUF2"/>
<gene>
    <name evidence="7" type="ORF">SAMN05216582_1442</name>
</gene>
<proteinExistence type="predicted"/>
<keyword evidence="1" id="KW-0547">Nucleotide-binding</keyword>
<dbReference type="PANTHER" id="PTHR43788">
    <property type="entry name" value="DNA2/NAM7 HELICASE FAMILY MEMBER"/>
    <property type="match status" value="1"/>
</dbReference>
<feature type="domain" description="Restriction endonuclease type II-like" evidence="6">
    <location>
        <begin position="255"/>
        <end position="347"/>
    </location>
</feature>
<feature type="domain" description="DNA2/NAM7 helicase-like C-terminal" evidence="5">
    <location>
        <begin position="29"/>
        <end position="213"/>
    </location>
</feature>
<dbReference type="GO" id="GO:0005524">
    <property type="term" value="F:ATP binding"/>
    <property type="evidence" value="ECO:0007669"/>
    <property type="project" value="UniProtKB-KW"/>
</dbReference>
<evidence type="ECO:0000313" key="7">
    <source>
        <dbReference type="EMBL" id="SHL09611.1"/>
    </source>
</evidence>
<dbReference type="InterPro" id="IPR047187">
    <property type="entry name" value="SF1_C_Upf1"/>
</dbReference>
<organism evidence="7 8">
    <name type="scientific">Selenomonas ruminantium</name>
    <dbReference type="NCBI Taxonomy" id="971"/>
    <lineage>
        <taxon>Bacteria</taxon>
        <taxon>Bacillati</taxon>
        <taxon>Bacillota</taxon>
        <taxon>Negativicutes</taxon>
        <taxon>Selenomonadales</taxon>
        <taxon>Selenomonadaceae</taxon>
        <taxon>Selenomonas</taxon>
    </lineage>
</organism>
<dbReference type="CDD" id="cd18808">
    <property type="entry name" value="SF1_C_Upf1"/>
    <property type="match status" value="1"/>
</dbReference>
<dbReference type="GO" id="GO:0016787">
    <property type="term" value="F:hydrolase activity"/>
    <property type="evidence" value="ECO:0007669"/>
    <property type="project" value="UniProtKB-KW"/>
</dbReference>
<dbReference type="EMBL" id="FRBC01000044">
    <property type="protein sequence ID" value="SHL09611.1"/>
    <property type="molecule type" value="Genomic_DNA"/>
</dbReference>
<reference evidence="7 8" key="1">
    <citation type="submission" date="2016-11" db="EMBL/GenBank/DDBJ databases">
        <authorList>
            <person name="Jaros S."/>
            <person name="Januszkiewicz K."/>
            <person name="Wedrychowicz H."/>
        </authorList>
    </citation>
    <scope>NUCLEOTIDE SEQUENCE [LARGE SCALE GENOMIC DNA]</scope>
    <source>
        <strain evidence="7 8">HD4</strain>
    </source>
</reference>
<dbReference type="Proteomes" id="UP000184263">
    <property type="component" value="Unassembled WGS sequence"/>
</dbReference>
<evidence type="ECO:0000256" key="4">
    <source>
        <dbReference type="ARBA" id="ARBA00022840"/>
    </source>
</evidence>
<dbReference type="InterPro" id="IPR050534">
    <property type="entry name" value="Coronavir_polyprotein_1ab"/>
</dbReference>
<dbReference type="SUPFAM" id="SSF52540">
    <property type="entry name" value="P-loop containing nucleoside triphosphate hydrolases"/>
    <property type="match status" value="1"/>
</dbReference>
<evidence type="ECO:0000259" key="5">
    <source>
        <dbReference type="Pfam" id="PF13087"/>
    </source>
</evidence>
<dbReference type="FunFam" id="3.40.960.10:FF:000002">
    <property type="entry name" value="DNA helicase related protein"/>
    <property type="match status" value="1"/>
</dbReference>
<dbReference type="InterPro" id="IPR027417">
    <property type="entry name" value="P-loop_NTPase"/>
</dbReference>
<evidence type="ECO:0000259" key="6">
    <source>
        <dbReference type="Pfam" id="PF18741"/>
    </source>
</evidence>
<dbReference type="Pfam" id="PF18741">
    <property type="entry name" value="MTES_1575"/>
    <property type="match status" value="1"/>
</dbReference>
<dbReference type="Gene3D" id="3.40.50.300">
    <property type="entry name" value="P-loop containing nucleotide triphosphate hydrolases"/>
    <property type="match status" value="1"/>
</dbReference>
<dbReference type="OrthoDB" id="9757917at2"/>
<dbReference type="InterPro" id="IPR041679">
    <property type="entry name" value="DNA2/NAM7-like_C"/>
</dbReference>
<dbReference type="Pfam" id="PF13087">
    <property type="entry name" value="AAA_12"/>
    <property type="match status" value="1"/>
</dbReference>
<dbReference type="InterPro" id="IPR049468">
    <property type="entry name" value="Restrct_endonuc-II-like_dom"/>
</dbReference>
<dbReference type="GO" id="GO:0043139">
    <property type="term" value="F:5'-3' DNA helicase activity"/>
    <property type="evidence" value="ECO:0007669"/>
    <property type="project" value="TreeGrafter"/>
</dbReference>
<evidence type="ECO:0000313" key="8">
    <source>
        <dbReference type="Proteomes" id="UP000184263"/>
    </source>
</evidence>
<sequence length="543" mass="61508">MENLRQMYLSQDIPNAMMYDAQTSIYDIAMTTYHPLMLKEHFRCVPEIIGYSNWLSYDGKILPLRSASSSNLLPAVVNYRVADGMRSGKSKINEPEAKAIVALMKACIEQPEYDGKTFGVISLLGADQARLIEKLISQDEDIDAREREERRILCGDSSNFQGDERDVIFLSMVDSPTDPAAPLSLQGFGVQDSTRKRYNVAASRARDQLWVINSLDHNVNLKAGDIRKGLIEYALDPNNLVVQKDAVTSLADSEFEIQVVMALKTRGYHIVQQWEVGAYRIDMVAVYGDKKVAIECDGDRYHSSPAQVRNDMERQTILERIGWTFVRIRGSEYFRQPDKTIERVVVELDSLGIQPESMERVFSDAEKRTGLLERVKHRAVLFLHPELETEKDTAINGMEKDASIAENNDARKEATLMIKAVELNDVSPYKSEESTPKVSYDDQSQASVRIVAEKNSEVYAQTSLFSSVSEQYPVSLQDAAKLLISYKYQVIDKSHDMNVLWVITTKDADADLAKILGEQYTITWNKRGMIQTDNKSFFSIRSK</sequence>
<dbReference type="RefSeq" id="WP_073092872.1">
    <property type="nucleotide sequence ID" value="NZ_FRBC01000044.1"/>
</dbReference>
<name>A0A1M6XUF2_SELRU</name>
<dbReference type="InterPro" id="IPR011335">
    <property type="entry name" value="Restrct_endonuc-II-like"/>
</dbReference>
<dbReference type="Gene3D" id="3.40.960.10">
    <property type="entry name" value="VSR Endonuclease"/>
    <property type="match status" value="1"/>
</dbReference>
<evidence type="ECO:0000256" key="2">
    <source>
        <dbReference type="ARBA" id="ARBA00022801"/>
    </source>
</evidence>
<keyword evidence="3" id="KW-0347">Helicase</keyword>
<keyword evidence="4" id="KW-0067">ATP-binding</keyword>
<dbReference type="PANTHER" id="PTHR43788:SF8">
    <property type="entry name" value="DNA-BINDING PROTEIN SMUBP-2"/>
    <property type="match status" value="1"/>
</dbReference>
<evidence type="ECO:0000256" key="3">
    <source>
        <dbReference type="ARBA" id="ARBA00022806"/>
    </source>
</evidence>
<keyword evidence="2" id="KW-0378">Hydrolase</keyword>
<dbReference type="SUPFAM" id="SSF52980">
    <property type="entry name" value="Restriction endonuclease-like"/>
    <property type="match status" value="1"/>
</dbReference>
<accession>A0A1M6XUF2</accession>
<evidence type="ECO:0000256" key="1">
    <source>
        <dbReference type="ARBA" id="ARBA00022741"/>
    </source>
</evidence>